<evidence type="ECO:0000313" key="2">
    <source>
        <dbReference type="EMBL" id="MFC4199764.1"/>
    </source>
</evidence>
<evidence type="ECO:0000256" key="1">
    <source>
        <dbReference type="SAM" id="MobiDB-lite"/>
    </source>
</evidence>
<name>A0ABV8NVC4_9BURK</name>
<proteinExistence type="predicted"/>
<reference evidence="3" key="1">
    <citation type="journal article" date="2019" name="Int. J. Syst. Evol. Microbiol.">
        <title>The Global Catalogue of Microorganisms (GCM) 10K type strain sequencing project: providing services to taxonomists for standard genome sequencing and annotation.</title>
        <authorList>
            <consortium name="The Broad Institute Genomics Platform"/>
            <consortium name="The Broad Institute Genome Sequencing Center for Infectious Disease"/>
            <person name="Wu L."/>
            <person name="Ma J."/>
        </authorList>
    </citation>
    <scope>NUCLEOTIDE SEQUENCE [LARGE SCALE GENOMIC DNA]</scope>
    <source>
        <strain evidence="3">LMG 24813</strain>
    </source>
</reference>
<accession>A0ABV8NVC4</accession>
<feature type="region of interest" description="Disordered" evidence="1">
    <location>
        <begin position="25"/>
        <end position="52"/>
    </location>
</feature>
<organism evidence="2 3">
    <name type="scientific">Candidimonas humi</name>
    <dbReference type="NCBI Taxonomy" id="683355"/>
    <lineage>
        <taxon>Bacteria</taxon>
        <taxon>Pseudomonadati</taxon>
        <taxon>Pseudomonadota</taxon>
        <taxon>Betaproteobacteria</taxon>
        <taxon>Burkholderiales</taxon>
        <taxon>Alcaligenaceae</taxon>
        <taxon>Candidimonas</taxon>
    </lineage>
</organism>
<dbReference type="EMBL" id="JBHSBV010000001">
    <property type="protein sequence ID" value="MFC4199764.1"/>
    <property type="molecule type" value="Genomic_DNA"/>
</dbReference>
<dbReference type="RefSeq" id="WP_217962567.1">
    <property type="nucleotide sequence ID" value="NZ_JAHTBN010000001.1"/>
</dbReference>
<gene>
    <name evidence="2" type="ORF">ACFOY1_02255</name>
</gene>
<feature type="compositionally biased region" description="Polar residues" evidence="1">
    <location>
        <begin position="27"/>
        <end position="42"/>
    </location>
</feature>
<protein>
    <submittedName>
        <fullName evidence="2">Uncharacterized protein</fullName>
    </submittedName>
</protein>
<evidence type="ECO:0000313" key="3">
    <source>
        <dbReference type="Proteomes" id="UP001595848"/>
    </source>
</evidence>
<comment type="caution">
    <text evidence="2">The sequence shown here is derived from an EMBL/GenBank/DDBJ whole genome shotgun (WGS) entry which is preliminary data.</text>
</comment>
<sequence>MADSSGIASYAPISGFTPVGSYGQGLATDNQKWPSTFGTGMPSSSQSGSSQAVALQTLDNSALARNIDVGLNAGTTAAITGNASNFVSSTGSLNSTSQSSNLVLVGK</sequence>
<dbReference type="Proteomes" id="UP001595848">
    <property type="component" value="Unassembled WGS sequence"/>
</dbReference>
<keyword evidence="3" id="KW-1185">Reference proteome</keyword>